<proteinExistence type="predicted"/>
<dbReference type="PANTHER" id="PTHR31722">
    <property type="entry name" value="OS06G0675200 PROTEIN"/>
    <property type="match status" value="1"/>
</dbReference>
<dbReference type="EMBL" id="BTGU01000007">
    <property type="protein sequence ID" value="GMN37605.1"/>
    <property type="molecule type" value="Genomic_DNA"/>
</dbReference>
<name>A0AA87ZS93_FICCA</name>
<keyword evidence="2" id="KW-1185">Reference proteome</keyword>
<protein>
    <submittedName>
        <fullName evidence="1">Uncharacterized protein</fullName>
    </submittedName>
</protein>
<gene>
    <name evidence="1" type="ORF">TIFTF001_006967</name>
</gene>
<evidence type="ECO:0000313" key="1">
    <source>
        <dbReference type="EMBL" id="GMN37605.1"/>
    </source>
</evidence>
<evidence type="ECO:0000313" key="2">
    <source>
        <dbReference type="Proteomes" id="UP001187192"/>
    </source>
</evidence>
<reference evidence="1" key="1">
    <citation type="submission" date="2023-07" db="EMBL/GenBank/DDBJ databases">
        <title>draft genome sequence of fig (Ficus carica).</title>
        <authorList>
            <person name="Takahashi T."/>
            <person name="Nishimura K."/>
        </authorList>
    </citation>
    <scope>NUCLEOTIDE SEQUENCE</scope>
</reference>
<sequence length="163" mass="18759">MDPRISFSNDFADMTHQTMNHDQNIYREAPVSSDFEFSVNNYSMRSADEIIFQGMLLPVKDNTSTNQLRKTTLKEELLVDHDDDDDYNNIFSRPPKSLGRWKERLGLKKGNILSRKGKSDDHIILETVVEEGKHICVHEATLVKKENQELLFEGGLKCVENAM</sequence>
<organism evidence="1 2">
    <name type="scientific">Ficus carica</name>
    <name type="common">Common fig</name>
    <dbReference type="NCBI Taxonomy" id="3494"/>
    <lineage>
        <taxon>Eukaryota</taxon>
        <taxon>Viridiplantae</taxon>
        <taxon>Streptophyta</taxon>
        <taxon>Embryophyta</taxon>
        <taxon>Tracheophyta</taxon>
        <taxon>Spermatophyta</taxon>
        <taxon>Magnoliopsida</taxon>
        <taxon>eudicotyledons</taxon>
        <taxon>Gunneridae</taxon>
        <taxon>Pentapetalae</taxon>
        <taxon>rosids</taxon>
        <taxon>fabids</taxon>
        <taxon>Rosales</taxon>
        <taxon>Moraceae</taxon>
        <taxon>Ficeae</taxon>
        <taxon>Ficus</taxon>
    </lineage>
</organism>
<dbReference type="AlphaFoldDB" id="A0AA87ZS93"/>
<dbReference type="Proteomes" id="UP001187192">
    <property type="component" value="Unassembled WGS sequence"/>
</dbReference>
<comment type="caution">
    <text evidence="1">The sequence shown here is derived from an EMBL/GenBank/DDBJ whole genome shotgun (WGS) entry which is preliminary data.</text>
</comment>
<accession>A0AA87ZS93</accession>
<dbReference type="PANTHER" id="PTHR31722:SF71">
    <property type="entry name" value="GENOME ASSEMBLY, CHROMOSOME: A05"/>
    <property type="match status" value="1"/>
</dbReference>